<dbReference type="Proteomes" id="UP001162734">
    <property type="component" value="Chromosome"/>
</dbReference>
<dbReference type="Pfam" id="PF13466">
    <property type="entry name" value="STAS_2"/>
    <property type="match status" value="1"/>
</dbReference>
<protein>
    <recommendedName>
        <fullName evidence="1">MlaB-like STAS domain-containing protein</fullName>
    </recommendedName>
</protein>
<organism evidence="2 3">
    <name type="scientific">Anaeromyxobacter paludicola</name>
    <dbReference type="NCBI Taxonomy" id="2918171"/>
    <lineage>
        <taxon>Bacteria</taxon>
        <taxon>Pseudomonadati</taxon>
        <taxon>Myxococcota</taxon>
        <taxon>Myxococcia</taxon>
        <taxon>Myxococcales</taxon>
        <taxon>Cystobacterineae</taxon>
        <taxon>Anaeromyxobacteraceae</taxon>
        <taxon>Anaeromyxobacter</taxon>
    </lineage>
</organism>
<dbReference type="Gene3D" id="3.30.750.24">
    <property type="entry name" value="STAS domain"/>
    <property type="match status" value="1"/>
</dbReference>
<dbReference type="RefSeq" id="WP_248346092.1">
    <property type="nucleotide sequence ID" value="NZ_AP025592.1"/>
</dbReference>
<dbReference type="SUPFAM" id="SSF52091">
    <property type="entry name" value="SpoIIaa-like"/>
    <property type="match status" value="1"/>
</dbReference>
<proteinExistence type="predicted"/>
<dbReference type="InterPro" id="IPR036513">
    <property type="entry name" value="STAS_dom_sf"/>
</dbReference>
<dbReference type="EMBL" id="AP025592">
    <property type="protein sequence ID" value="BDG08832.1"/>
    <property type="molecule type" value="Genomic_DNA"/>
</dbReference>
<reference evidence="3" key="1">
    <citation type="journal article" date="2022" name="Int. J. Syst. Evol. Microbiol.">
        <title>Anaeromyxobacter oryzae sp. nov., Anaeromyxobacter diazotrophicus sp. nov. and Anaeromyxobacter paludicola sp. nov., isolated from paddy soils.</title>
        <authorList>
            <person name="Itoh H."/>
            <person name="Xu Z."/>
            <person name="Mise K."/>
            <person name="Masuda Y."/>
            <person name="Ushijima N."/>
            <person name="Hayakawa C."/>
            <person name="Shiratori Y."/>
            <person name="Senoo K."/>
        </authorList>
    </citation>
    <scope>NUCLEOTIDE SEQUENCE [LARGE SCALE GENOMIC DNA]</scope>
    <source>
        <strain evidence="3">Red630</strain>
    </source>
</reference>
<evidence type="ECO:0000313" key="3">
    <source>
        <dbReference type="Proteomes" id="UP001162734"/>
    </source>
</evidence>
<gene>
    <name evidence="2" type="ORF">AMPC_19450</name>
</gene>
<feature type="domain" description="MlaB-like STAS" evidence="1">
    <location>
        <begin position="22"/>
        <end position="86"/>
    </location>
</feature>
<sequence>MPHDAPAPLHILRLSDLFDGVAARRLEAWLAALQPATQVRIDLSKVREFHDFGLAVLAQALSRCRAEVTVVGLRQHQVRMLRYFGVEASRLEPAPGAAAGLGGPQA</sequence>
<evidence type="ECO:0000259" key="1">
    <source>
        <dbReference type="Pfam" id="PF13466"/>
    </source>
</evidence>
<keyword evidence="3" id="KW-1185">Reference proteome</keyword>
<evidence type="ECO:0000313" key="2">
    <source>
        <dbReference type="EMBL" id="BDG08832.1"/>
    </source>
</evidence>
<dbReference type="InterPro" id="IPR058548">
    <property type="entry name" value="MlaB-like_STAS"/>
</dbReference>
<name>A0ABM7XAF1_9BACT</name>
<accession>A0ABM7XAF1</accession>